<evidence type="ECO:0000256" key="1">
    <source>
        <dbReference type="SAM" id="MobiDB-lite"/>
    </source>
</evidence>
<feature type="region of interest" description="Disordered" evidence="1">
    <location>
        <begin position="20"/>
        <end position="48"/>
    </location>
</feature>
<name>A0A9J6F8G4_RHIMP</name>
<evidence type="ECO:0000313" key="3">
    <source>
        <dbReference type="Proteomes" id="UP000821866"/>
    </source>
</evidence>
<keyword evidence="3" id="KW-1185">Reference proteome</keyword>
<reference evidence="2" key="1">
    <citation type="journal article" date="2020" name="Cell">
        <title>Large-Scale Comparative Analyses of Tick Genomes Elucidate Their Genetic Diversity and Vector Capacities.</title>
        <authorList>
            <consortium name="Tick Genome and Microbiome Consortium (TIGMIC)"/>
            <person name="Jia N."/>
            <person name="Wang J."/>
            <person name="Shi W."/>
            <person name="Du L."/>
            <person name="Sun Y."/>
            <person name="Zhan W."/>
            <person name="Jiang J.F."/>
            <person name="Wang Q."/>
            <person name="Zhang B."/>
            <person name="Ji P."/>
            <person name="Bell-Sakyi L."/>
            <person name="Cui X.M."/>
            <person name="Yuan T.T."/>
            <person name="Jiang B.G."/>
            <person name="Yang W.F."/>
            <person name="Lam T.T."/>
            <person name="Chang Q.C."/>
            <person name="Ding S.J."/>
            <person name="Wang X.J."/>
            <person name="Zhu J.G."/>
            <person name="Ruan X.D."/>
            <person name="Zhao L."/>
            <person name="Wei J.T."/>
            <person name="Ye R.Z."/>
            <person name="Que T.C."/>
            <person name="Du C.H."/>
            <person name="Zhou Y.H."/>
            <person name="Cheng J.X."/>
            <person name="Dai P.F."/>
            <person name="Guo W.B."/>
            <person name="Han X.H."/>
            <person name="Huang E.J."/>
            <person name="Li L.F."/>
            <person name="Wei W."/>
            <person name="Gao Y.C."/>
            <person name="Liu J.Z."/>
            <person name="Shao H.Z."/>
            <person name="Wang X."/>
            <person name="Wang C.C."/>
            <person name="Yang T.C."/>
            <person name="Huo Q.B."/>
            <person name="Li W."/>
            <person name="Chen H.Y."/>
            <person name="Chen S.E."/>
            <person name="Zhou L.G."/>
            <person name="Ni X.B."/>
            <person name="Tian J.H."/>
            <person name="Sheng Y."/>
            <person name="Liu T."/>
            <person name="Pan Y.S."/>
            <person name="Xia L.Y."/>
            <person name="Li J."/>
            <person name="Zhao F."/>
            <person name="Cao W.C."/>
        </authorList>
    </citation>
    <scope>NUCLEOTIDE SEQUENCE</scope>
    <source>
        <strain evidence="2">Rmic-2018</strain>
    </source>
</reference>
<feature type="compositionally biased region" description="Polar residues" evidence="1">
    <location>
        <begin position="34"/>
        <end position="44"/>
    </location>
</feature>
<dbReference type="Proteomes" id="UP000821866">
    <property type="component" value="Chromosome 1"/>
</dbReference>
<proteinExistence type="predicted"/>
<protein>
    <submittedName>
        <fullName evidence="2">Uncharacterized protein</fullName>
    </submittedName>
</protein>
<evidence type="ECO:0000313" key="2">
    <source>
        <dbReference type="EMBL" id="KAH8042439.1"/>
    </source>
</evidence>
<gene>
    <name evidence="2" type="ORF">HPB51_023449</name>
</gene>
<comment type="caution">
    <text evidence="2">The sequence shown here is derived from an EMBL/GenBank/DDBJ whole genome shotgun (WGS) entry which is preliminary data.</text>
</comment>
<organism evidence="2 3">
    <name type="scientific">Rhipicephalus microplus</name>
    <name type="common">Cattle tick</name>
    <name type="synonym">Boophilus microplus</name>
    <dbReference type="NCBI Taxonomy" id="6941"/>
    <lineage>
        <taxon>Eukaryota</taxon>
        <taxon>Metazoa</taxon>
        <taxon>Ecdysozoa</taxon>
        <taxon>Arthropoda</taxon>
        <taxon>Chelicerata</taxon>
        <taxon>Arachnida</taxon>
        <taxon>Acari</taxon>
        <taxon>Parasitiformes</taxon>
        <taxon>Ixodida</taxon>
        <taxon>Ixodoidea</taxon>
        <taxon>Ixodidae</taxon>
        <taxon>Rhipicephalinae</taxon>
        <taxon>Rhipicephalus</taxon>
        <taxon>Boophilus</taxon>
    </lineage>
</organism>
<dbReference type="AlphaFoldDB" id="A0A9J6F8G4"/>
<sequence length="117" mass="13262">MWIPQPTSQTHLHTHVQVLRRKPPHQRQSVHEAVSSTLRSTGPQKETRPVAIGHVGAHKDAEPTHEPQKPLTLSALLEIQIPLITQEEQSLQVERSAGELRSRSAWCHAGYWNHLSR</sequence>
<accession>A0A9J6F8G4</accession>
<dbReference type="EMBL" id="JABSTU010000001">
    <property type="protein sequence ID" value="KAH8042439.1"/>
    <property type="molecule type" value="Genomic_DNA"/>
</dbReference>
<reference evidence="2" key="2">
    <citation type="submission" date="2021-09" db="EMBL/GenBank/DDBJ databases">
        <authorList>
            <person name="Jia N."/>
            <person name="Wang J."/>
            <person name="Shi W."/>
            <person name="Du L."/>
            <person name="Sun Y."/>
            <person name="Zhan W."/>
            <person name="Jiang J."/>
            <person name="Wang Q."/>
            <person name="Zhang B."/>
            <person name="Ji P."/>
            <person name="Sakyi L.B."/>
            <person name="Cui X."/>
            <person name="Yuan T."/>
            <person name="Jiang B."/>
            <person name="Yang W."/>
            <person name="Lam T.T.-Y."/>
            <person name="Chang Q."/>
            <person name="Ding S."/>
            <person name="Wang X."/>
            <person name="Zhu J."/>
            <person name="Ruan X."/>
            <person name="Zhao L."/>
            <person name="Wei J."/>
            <person name="Que T."/>
            <person name="Du C."/>
            <person name="Cheng J."/>
            <person name="Dai P."/>
            <person name="Han X."/>
            <person name="Huang E."/>
            <person name="Gao Y."/>
            <person name="Liu J."/>
            <person name="Shao H."/>
            <person name="Ye R."/>
            <person name="Li L."/>
            <person name="Wei W."/>
            <person name="Wang X."/>
            <person name="Wang C."/>
            <person name="Huo Q."/>
            <person name="Li W."/>
            <person name="Guo W."/>
            <person name="Chen H."/>
            <person name="Chen S."/>
            <person name="Zhou L."/>
            <person name="Zhou L."/>
            <person name="Ni X."/>
            <person name="Tian J."/>
            <person name="Zhou Y."/>
            <person name="Sheng Y."/>
            <person name="Liu T."/>
            <person name="Pan Y."/>
            <person name="Xia L."/>
            <person name="Li J."/>
            <person name="Zhao F."/>
            <person name="Cao W."/>
        </authorList>
    </citation>
    <scope>NUCLEOTIDE SEQUENCE</scope>
    <source>
        <strain evidence="2">Rmic-2018</strain>
        <tissue evidence="2">Larvae</tissue>
    </source>
</reference>